<name>A0AAD3GZH6_9STRA</name>
<keyword evidence="1" id="KW-0862">Zinc</keyword>
<dbReference type="PROSITE" id="PS50115">
    <property type="entry name" value="ARFGAP"/>
    <property type="match status" value="1"/>
</dbReference>
<keyword evidence="5" id="KW-1185">Reference proteome</keyword>
<evidence type="ECO:0000313" key="5">
    <source>
        <dbReference type="Proteomes" id="UP001054902"/>
    </source>
</evidence>
<evidence type="ECO:0000256" key="2">
    <source>
        <dbReference type="SAM" id="MobiDB-lite"/>
    </source>
</evidence>
<dbReference type="GO" id="GO:0005096">
    <property type="term" value="F:GTPase activator activity"/>
    <property type="evidence" value="ECO:0007669"/>
    <property type="project" value="InterPro"/>
</dbReference>
<dbReference type="AlphaFoldDB" id="A0AAD3GZH6"/>
<gene>
    <name evidence="4" type="ORF">CTEN210_01027</name>
</gene>
<comment type="caution">
    <text evidence="4">The sequence shown here is derived from an EMBL/GenBank/DDBJ whole genome shotgun (WGS) entry which is preliminary data.</text>
</comment>
<dbReference type="InterPro" id="IPR001164">
    <property type="entry name" value="ArfGAP_dom"/>
</dbReference>
<dbReference type="Pfam" id="PF01412">
    <property type="entry name" value="ArfGap"/>
    <property type="match status" value="1"/>
</dbReference>
<evidence type="ECO:0000313" key="4">
    <source>
        <dbReference type="EMBL" id="GFH44553.1"/>
    </source>
</evidence>
<feature type="domain" description="Arf-GAP" evidence="3">
    <location>
        <begin position="212"/>
        <end position="288"/>
    </location>
</feature>
<dbReference type="EMBL" id="BLLK01000020">
    <property type="protein sequence ID" value="GFH44553.1"/>
    <property type="molecule type" value="Genomic_DNA"/>
</dbReference>
<dbReference type="InterPro" id="IPR037278">
    <property type="entry name" value="ARFGAP/RecO"/>
</dbReference>
<reference evidence="4 5" key="1">
    <citation type="journal article" date="2021" name="Sci. Rep.">
        <title>The genome of the diatom Chaetoceros tenuissimus carries an ancient integrated fragment of an extant virus.</title>
        <authorList>
            <person name="Hongo Y."/>
            <person name="Kimura K."/>
            <person name="Takaki Y."/>
            <person name="Yoshida Y."/>
            <person name="Baba S."/>
            <person name="Kobayashi G."/>
            <person name="Nagasaki K."/>
            <person name="Hano T."/>
            <person name="Tomaru Y."/>
        </authorList>
    </citation>
    <scope>NUCLEOTIDE SEQUENCE [LARGE SCALE GENOMIC DNA]</scope>
    <source>
        <strain evidence="4 5">NIES-3715</strain>
    </source>
</reference>
<dbReference type="Proteomes" id="UP001054902">
    <property type="component" value="Unassembled WGS sequence"/>
</dbReference>
<accession>A0AAD3GZH6</accession>
<dbReference type="SUPFAM" id="SSF57863">
    <property type="entry name" value="ArfGap/RecO-like zinc finger"/>
    <property type="match status" value="1"/>
</dbReference>
<dbReference type="InterPro" id="IPR038508">
    <property type="entry name" value="ArfGAP_dom_sf"/>
</dbReference>
<dbReference type="Gene3D" id="1.10.220.150">
    <property type="entry name" value="Arf GTPase activating protein"/>
    <property type="match status" value="1"/>
</dbReference>
<feature type="compositionally biased region" description="Low complexity" evidence="2">
    <location>
        <begin position="32"/>
        <end position="45"/>
    </location>
</feature>
<dbReference type="SMART" id="SM00105">
    <property type="entry name" value="ArfGap"/>
    <property type="match status" value="1"/>
</dbReference>
<proteinExistence type="predicted"/>
<evidence type="ECO:0000259" key="3">
    <source>
        <dbReference type="PROSITE" id="PS50115"/>
    </source>
</evidence>
<keyword evidence="1" id="KW-0863">Zinc-finger</keyword>
<sequence length="344" mass="38633">MHAYPFSNTSHHGCRSNSLLSRRSSIVGVLPSSNSNNERISSSPLRLRRRESTGAVSNYKQADGRRCRDHNHDSCIRKSCSSTKARLESIRRNSSLQWYSHSPEIISKLSELVSQLEDSSITSNVSFEVKEPVVEKSYAKAGRSQFSQEYLDLIQDDLELEESLFQESTSPASSSRSLSSSRDTLPPIIIQQADILRKSFNQDSGLTIPMPKLILTVIKSLSGNDRCFDCNCNDPNELNWASIPDGTILCDECSIEHMEYVGESDILSFTDLDWKIHEIVALLEGGNDAFLNYLAKYSCVHGELFLLQKALQSGNLEELYGSLTARQYSQHMKRKVKSVLHQTS</sequence>
<evidence type="ECO:0000256" key="1">
    <source>
        <dbReference type="PROSITE-ProRule" id="PRU00288"/>
    </source>
</evidence>
<organism evidence="4 5">
    <name type="scientific">Chaetoceros tenuissimus</name>
    <dbReference type="NCBI Taxonomy" id="426638"/>
    <lineage>
        <taxon>Eukaryota</taxon>
        <taxon>Sar</taxon>
        <taxon>Stramenopiles</taxon>
        <taxon>Ochrophyta</taxon>
        <taxon>Bacillariophyta</taxon>
        <taxon>Coscinodiscophyceae</taxon>
        <taxon>Chaetocerotophycidae</taxon>
        <taxon>Chaetocerotales</taxon>
        <taxon>Chaetocerotaceae</taxon>
        <taxon>Chaetoceros</taxon>
    </lineage>
</organism>
<protein>
    <recommendedName>
        <fullName evidence="3">Arf-GAP domain-containing protein</fullName>
    </recommendedName>
</protein>
<feature type="region of interest" description="Disordered" evidence="2">
    <location>
        <begin position="28"/>
        <end position="58"/>
    </location>
</feature>
<dbReference type="GO" id="GO:0008270">
    <property type="term" value="F:zinc ion binding"/>
    <property type="evidence" value="ECO:0007669"/>
    <property type="project" value="UniProtKB-KW"/>
</dbReference>
<keyword evidence="1" id="KW-0479">Metal-binding</keyword>